<evidence type="ECO:0000313" key="6">
    <source>
        <dbReference type="EMBL" id="RJG25537.1"/>
    </source>
</evidence>
<comment type="subcellular location">
    <subcellularLocation>
        <location evidence="1">Cytoplasm</location>
    </subcellularLocation>
</comment>
<dbReference type="AlphaFoldDB" id="A0A3A3H2G8"/>
<keyword evidence="4" id="KW-0051">Antiviral defense</keyword>
<dbReference type="InterPro" id="IPR010160">
    <property type="entry name" value="CRISPR-assoc_prot_Cmr5"/>
</dbReference>
<comment type="caution">
    <text evidence="6">The sequence shown here is derived from an EMBL/GenBank/DDBJ whole genome shotgun (WGS) entry which is preliminary data.</text>
</comment>
<dbReference type="RefSeq" id="WP_119791594.1">
    <property type="nucleotide sequence ID" value="NZ_QYZD01000003.1"/>
</dbReference>
<keyword evidence="3" id="KW-0963">Cytoplasm</keyword>
<evidence type="ECO:0000313" key="7">
    <source>
        <dbReference type="Proteomes" id="UP000266177"/>
    </source>
</evidence>
<dbReference type="CDD" id="cd09749">
    <property type="entry name" value="Cmr5_III-B"/>
    <property type="match status" value="1"/>
</dbReference>
<reference evidence="6 7" key="1">
    <citation type="submission" date="2018-09" db="EMBL/GenBank/DDBJ databases">
        <title>Paenibacillus SK2017-BO5.</title>
        <authorList>
            <person name="Piskunova J.V."/>
            <person name="Dubiley S.A."/>
            <person name="Severinov K.V."/>
        </authorList>
    </citation>
    <scope>NUCLEOTIDE SEQUENCE [LARGE SCALE GENOMIC DNA]</scope>
    <source>
        <strain evidence="6 7">BO5</strain>
    </source>
</reference>
<protein>
    <recommendedName>
        <fullName evidence="5">CRISPR type III-B/RAMP module-associated protein Cmr5</fullName>
    </recommendedName>
</protein>
<dbReference type="InterPro" id="IPR023101">
    <property type="entry name" value="AF1862-like_dom_sf"/>
</dbReference>
<accession>A0A3A3H2G8</accession>
<evidence type="ECO:0000256" key="5">
    <source>
        <dbReference type="ARBA" id="ARBA00030001"/>
    </source>
</evidence>
<dbReference type="GO" id="GO:0051607">
    <property type="term" value="P:defense response to virus"/>
    <property type="evidence" value="ECO:0007669"/>
    <property type="project" value="UniProtKB-KW"/>
</dbReference>
<dbReference type="Proteomes" id="UP000266177">
    <property type="component" value="Unassembled WGS sequence"/>
</dbReference>
<evidence type="ECO:0000256" key="4">
    <source>
        <dbReference type="ARBA" id="ARBA00023118"/>
    </source>
</evidence>
<proteinExistence type="inferred from homology"/>
<dbReference type="SUPFAM" id="SSF158568">
    <property type="entry name" value="AF1862-like"/>
    <property type="match status" value="1"/>
</dbReference>
<dbReference type="EMBL" id="QYZD01000003">
    <property type="protein sequence ID" value="RJG25537.1"/>
    <property type="molecule type" value="Genomic_DNA"/>
</dbReference>
<sequence length="136" mass="15339">MSNKLENGRALFAYEKVSLAADHENKNYAKEYRALVRALPAMIHTNGFGAAVGFLFSKSNKKDGKGADSPHQAVLTVLSEWLKRQGMIEDPDFLMKAITEQSRDGYKRMTRETMSLVMWMKRFAEGMIEGDAESVE</sequence>
<evidence type="ECO:0000256" key="1">
    <source>
        <dbReference type="ARBA" id="ARBA00004496"/>
    </source>
</evidence>
<evidence type="ECO:0000256" key="2">
    <source>
        <dbReference type="ARBA" id="ARBA00006161"/>
    </source>
</evidence>
<dbReference type="Gene3D" id="1.10.520.30">
    <property type="entry name" value="AF1862-like domain"/>
    <property type="match status" value="1"/>
</dbReference>
<dbReference type="Pfam" id="PF09701">
    <property type="entry name" value="Cas_Cmr5"/>
    <property type="match status" value="1"/>
</dbReference>
<dbReference type="NCBIfam" id="TIGR01881">
    <property type="entry name" value="cas_Cmr5"/>
    <property type="match status" value="1"/>
</dbReference>
<gene>
    <name evidence="6" type="primary">cmr5</name>
    <name evidence="6" type="ORF">DQX05_05430</name>
</gene>
<dbReference type="GO" id="GO:0005737">
    <property type="term" value="C:cytoplasm"/>
    <property type="evidence" value="ECO:0007669"/>
    <property type="project" value="UniProtKB-SubCell"/>
</dbReference>
<organism evidence="6 7">
    <name type="scientific">Paenibacillus thiaminolyticus</name>
    <name type="common">Bacillus thiaminolyticus</name>
    <dbReference type="NCBI Taxonomy" id="49283"/>
    <lineage>
        <taxon>Bacteria</taxon>
        <taxon>Bacillati</taxon>
        <taxon>Bacillota</taxon>
        <taxon>Bacilli</taxon>
        <taxon>Bacillales</taxon>
        <taxon>Paenibacillaceae</taxon>
        <taxon>Paenibacillus</taxon>
    </lineage>
</organism>
<name>A0A3A3H2G8_PANTH</name>
<evidence type="ECO:0000256" key="3">
    <source>
        <dbReference type="ARBA" id="ARBA00022490"/>
    </source>
</evidence>
<comment type="similarity">
    <text evidence="2">Belongs to the CRISPR system Cmr5 family.</text>
</comment>
<dbReference type="OrthoDB" id="1716617at2"/>